<reference evidence="11" key="1">
    <citation type="submission" date="2020-06" db="EMBL/GenBank/DDBJ databases">
        <authorList>
            <person name="Li T."/>
            <person name="Hu X."/>
            <person name="Zhang T."/>
            <person name="Song X."/>
            <person name="Zhang H."/>
            <person name="Dai N."/>
            <person name="Sheng W."/>
            <person name="Hou X."/>
            <person name="Wei L."/>
        </authorList>
    </citation>
    <scope>NUCLEOTIDE SEQUENCE</scope>
    <source>
        <strain evidence="11">3651</strain>
        <tissue evidence="11">Leaf</tissue>
    </source>
</reference>
<dbReference type="InterPro" id="IPR013766">
    <property type="entry name" value="Thioredoxin_domain"/>
</dbReference>
<dbReference type="PANTHER" id="PTHR10438:SF463">
    <property type="entry name" value="THIOREDOXIN"/>
    <property type="match status" value="1"/>
</dbReference>
<protein>
    <submittedName>
        <fullName evidence="11">Thioredoxin H2</fullName>
    </submittedName>
</protein>
<evidence type="ECO:0000256" key="7">
    <source>
        <dbReference type="ARBA" id="ARBA00038353"/>
    </source>
</evidence>
<dbReference type="GO" id="GO:0016671">
    <property type="term" value="F:oxidoreductase activity, acting on a sulfur group of donors, disulfide as acceptor"/>
    <property type="evidence" value="ECO:0007669"/>
    <property type="project" value="UniProtKB-ARBA"/>
</dbReference>
<keyword evidence="6" id="KW-0676">Redox-active center</keyword>
<organism evidence="11 12">
    <name type="scientific">Sesamum alatum</name>
    <dbReference type="NCBI Taxonomy" id="300844"/>
    <lineage>
        <taxon>Eukaryota</taxon>
        <taxon>Viridiplantae</taxon>
        <taxon>Streptophyta</taxon>
        <taxon>Embryophyta</taxon>
        <taxon>Tracheophyta</taxon>
        <taxon>Spermatophyta</taxon>
        <taxon>Magnoliopsida</taxon>
        <taxon>eudicotyledons</taxon>
        <taxon>Gunneridae</taxon>
        <taxon>Pentapetalae</taxon>
        <taxon>asterids</taxon>
        <taxon>lamiids</taxon>
        <taxon>Lamiales</taxon>
        <taxon>Pedaliaceae</taxon>
        <taxon>Sesamum</taxon>
    </lineage>
</organism>
<keyword evidence="2" id="KW-0813">Transport</keyword>
<evidence type="ECO:0000313" key="11">
    <source>
        <dbReference type="EMBL" id="KAK4429938.1"/>
    </source>
</evidence>
<dbReference type="FunFam" id="3.40.30.10:FF:000104">
    <property type="entry name" value="Thioredoxin"/>
    <property type="match status" value="1"/>
</dbReference>
<evidence type="ECO:0000313" key="12">
    <source>
        <dbReference type="Proteomes" id="UP001293254"/>
    </source>
</evidence>
<dbReference type="EMBL" id="JACGWO010000004">
    <property type="protein sequence ID" value="KAK4429938.1"/>
    <property type="molecule type" value="Genomic_DNA"/>
</dbReference>
<feature type="domain" description="Thioredoxin" evidence="10">
    <location>
        <begin position="90"/>
        <end position="222"/>
    </location>
</feature>
<dbReference type="SUPFAM" id="SSF52833">
    <property type="entry name" value="Thioredoxin-like"/>
    <property type="match status" value="1"/>
</dbReference>
<keyword evidence="12" id="KW-1185">Reference proteome</keyword>
<dbReference type="GO" id="GO:0005737">
    <property type="term" value="C:cytoplasm"/>
    <property type="evidence" value="ECO:0007669"/>
    <property type="project" value="UniProtKB-SubCell"/>
</dbReference>
<comment type="function">
    <text evidence="8">Participates in various redox reactions through the reversible oxidation of the active center dithiol to a disulfide. The H form is known to activate a number of cytosolic enzymes.</text>
</comment>
<comment type="similarity">
    <text evidence="7">Belongs to the thioredoxin family. Plant H-type subfamily.</text>
</comment>
<keyword evidence="5" id="KW-1015">Disulfide bond</keyword>
<dbReference type="PANTHER" id="PTHR10438">
    <property type="entry name" value="THIOREDOXIN"/>
    <property type="match status" value="1"/>
</dbReference>
<accession>A0AAE1YH34</accession>
<dbReference type="PROSITE" id="PS00194">
    <property type="entry name" value="THIOREDOXIN_1"/>
    <property type="match status" value="1"/>
</dbReference>
<dbReference type="Gene3D" id="3.40.30.10">
    <property type="entry name" value="Glutaredoxin"/>
    <property type="match status" value="1"/>
</dbReference>
<dbReference type="Pfam" id="PF00085">
    <property type="entry name" value="Thioredoxin"/>
    <property type="match status" value="1"/>
</dbReference>
<evidence type="ECO:0000259" key="10">
    <source>
        <dbReference type="PROSITE" id="PS51352"/>
    </source>
</evidence>
<dbReference type="InterPro" id="IPR050620">
    <property type="entry name" value="Thioredoxin_H-type-like"/>
</dbReference>
<evidence type="ECO:0000256" key="3">
    <source>
        <dbReference type="ARBA" id="ARBA00022490"/>
    </source>
</evidence>
<comment type="subcellular location">
    <subcellularLocation>
        <location evidence="1">Cytoplasm</location>
    </subcellularLocation>
</comment>
<sequence length="222" mass="25080">MERSKEQETTAARISIKSQQGLAQAKTHIPQESSGKEKKDLFHLRVREEEEMGAYHSSAYDAKRLPTRSNEPAPIKKVEARGFPAITNESAPIKKVEARGFPTIANESTPTKKGQVMTFRSSSKWKIHFEASKQTSKLIVIDFTASWCGPCQYIQPAINEFAEKYTDVEFIKIDVDELHDVAEEFGVQAMPTFILIKKGKEVDKVVGAKKDDLQKKIEKHRS</sequence>
<dbReference type="CDD" id="cd02947">
    <property type="entry name" value="TRX_family"/>
    <property type="match status" value="1"/>
</dbReference>
<feature type="region of interest" description="Disordered" evidence="9">
    <location>
        <begin position="1"/>
        <end position="40"/>
    </location>
</feature>
<dbReference type="PRINTS" id="PR00421">
    <property type="entry name" value="THIOREDOXIN"/>
</dbReference>
<gene>
    <name evidence="11" type="ORF">Salat_1294500</name>
</gene>
<evidence type="ECO:0000256" key="5">
    <source>
        <dbReference type="ARBA" id="ARBA00023157"/>
    </source>
</evidence>
<dbReference type="InterPro" id="IPR005746">
    <property type="entry name" value="Thioredoxin"/>
</dbReference>
<reference evidence="11" key="2">
    <citation type="journal article" date="2024" name="Plant">
        <title>Genomic evolution and insights into agronomic trait innovations of Sesamum species.</title>
        <authorList>
            <person name="Miao H."/>
            <person name="Wang L."/>
            <person name="Qu L."/>
            <person name="Liu H."/>
            <person name="Sun Y."/>
            <person name="Le M."/>
            <person name="Wang Q."/>
            <person name="Wei S."/>
            <person name="Zheng Y."/>
            <person name="Lin W."/>
            <person name="Duan Y."/>
            <person name="Cao H."/>
            <person name="Xiong S."/>
            <person name="Wang X."/>
            <person name="Wei L."/>
            <person name="Li C."/>
            <person name="Ma Q."/>
            <person name="Ju M."/>
            <person name="Zhao R."/>
            <person name="Li G."/>
            <person name="Mu C."/>
            <person name="Tian Q."/>
            <person name="Mei H."/>
            <person name="Zhang T."/>
            <person name="Gao T."/>
            <person name="Zhang H."/>
        </authorList>
    </citation>
    <scope>NUCLEOTIDE SEQUENCE</scope>
    <source>
        <strain evidence="11">3651</strain>
    </source>
</reference>
<evidence type="ECO:0000256" key="1">
    <source>
        <dbReference type="ARBA" id="ARBA00004496"/>
    </source>
</evidence>
<comment type="caution">
    <text evidence="11">The sequence shown here is derived from an EMBL/GenBank/DDBJ whole genome shotgun (WGS) entry which is preliminary data.</text>
</comment>
<proteinExistence type="inferred from homology"/>
<dbReference type="InterPro" id="IPR036249">
    <property type="entry name" value="Thioredoxin-like_sf"/>
</dbReference>
<dbReference type="PROSITE" id="PS51352">
    <property type="entry name" value="THIOREDOXIN_2"/>
    <property type="match status" value="1"/>
</dbReference>
<dbReference type="Proteomes" id="UP001293254">
    <property type="component" value="Unassembled WGS sequence"/>
</dbReference>
<dbReference type="GO" id="GO:0015035">
    <property type="term" value="F:protein-disulfide reductase activity"/>
    <property type="evidence" value="ECO:0007669"/>
    <property type="project" value="InterPro"/>
</dbReference>
<evidence type="ECO:0000256" key="6">
    <source>
        <dbReference type="ARBA" id="ARBA00023284"/>
    </source>
</evidence>
<evidence type="ECO:0000256" key="2">
    <source>
        <dbReference type="ARBA" id="ARBA00022448"/>
    </source>
</evidence>
<dbReference type="InterPro" id="IPR017937">
    <property type="entry name" value="Thioredoxin_CS"/>
</dbReference>
<dbReference type="NCBIfam" id="TIGR01068">
    <property type="entry name" value="thioredoxin"/>
    <property type="match status" value="1"/>
</dbReference>
<dbReference type="AlphaFoldDB" id="A0AAE1YH34"/>
<evidence type="ECO:0000256" key="4">
    <source>
        <dbReference type="ARBA" id="ARBA00022982"/>
    </source>
</evidence>
<keyword evidence="3" id="KW-0963">Cytoplasm</keyword>
<name>A0AAE1YH34_9LAMI</name>
<keyword evidence="4" id="KW-0249">Electron transport</keyword>
<evidence type="ECO:0000256" key="9">
    <source>
        <dbReference type="SAM" id="MobiDB-lite"/>
    </source>
</evidence>
<evidence type="ECO:0000256" key="8">
    <source>
        <dbReference type="ARBA" id="ARBA00056195"/>
    </source>
</evidence>
<feature type="compositionally biased region" description="Polar residues" evidence="9">
    <location>
        <begin position="9"/>
        <end position="22"/>
    </location>
</feature>